<dbReference type="InterPro" id="IPR019734">
    <property type="entry name" value="TPR_rpt"/>
</dbReference>
<protein>
    <recommendedName>
        <fullName evidence="4">Tetratricopeptide repeat protein</fullName>
    </recommendedName>
</protein>
<dbReference type="AlphaFoldDB" id="A0AAV3W308"/>
<keyword evidence="1" id="KW-1133">Transmembrane helix</keyword>
<dbReference type="SUPFAM" id="SSF48452">
    <property type="entry name" value="TPR-like"/>
    <property type="match status" value="2"/>
</dbReference>
<dbReference type="Pfam" id="PF13181">
    <property type="entry name" value="TPR_8"/>
    <property type="match status" value="1"/>
</dbReference>
<evidence type="ECO:0000256" key="1">
    <source>
        <dbReference type="SAM" id="Phobius"/>
    </source>
</evidence>
<dbReference type="Pfam" id="PF13174">
    <property type="entry name" value="TPR_6"/>
    <property type="match status" value="1"/>
</dbReference>
<dbReference type="RefSeq" id="WP_039772709.1">
    <property type="nucleotide sequence ID" value="NZ_BJLA01000014.1"/>
</dbReference>
<sequence>MNKKVKRAHDKAMSYYEIGQIDKALEICEDILLEGLDNPNVLNFKGLLLYQKGNLDEAVTVWKMNSDLNNDDIAKSYINDSILDRKRLELFRQGEQALKQLKVDKALNIFIRCSESDFNAIKVNTGIAMCYQRKGDFYRAREYAEKVLNIDKNAITAKKIEKELKDSGTFIEERNSSKGLFGIIIMVIVVAIVVGGYAAVSKYKSLNNTVEETTKDESDINKEADTYEVKDNTESAPEILKEEVKDEHNNNNINFNKDKMIALINTNDLDGIYEQIKDIKQESITSDDQEVYKQAVDLIKNQGVSRFYENGLKSFNENKYSDAKAFLDKAYAYCEGNSLKEHILFYRASSSSKLSDNSAAIRQYEEYYSQYPNGVYVEESLYDLALLNSSINMDKSKQYASILINNYPDSMYANNNIKNILKE</sequence>
<evidence type="ECO:0008006" key="4">
    <source>
        <dbReference type="Google" id="ProtNLM"/>
    </source>
</evidence>
<keyword evidence="1" id="KW-0472">Membrane</keyword>
<keyword evidence="1" id="KW-0812">Transmembrane</keyword>
<feature type="transmembrane region" description="Helical" evidence="1">
    <location>
        <begin position="180"/>
        <end position="200"/>
    </location>
</feature>
<comment type="caution">
    <text evidence="2">The sequence shown here is derived from an EMBL/GenBank/DDBJ whole genome shotgun (WGS) entry which is preliminary data.</text>
</comment>
<dbReference type="Gene3D" id="1.25.40.10">
    <property type="entry name" value="Tetratricopeptide repeat domain"/>
    <property type="match status" value="3"/>
</dbReference>
<dbReference type="InterPro" id="IPR011990">
    <property type="entry name" value="TPR-like_helical_dom_sf"/>
</dbReference>
<dbReference type="Proteomes" id="UP000325212">
    <property type="component" value="Unassembled WGS sequence"/>
</dbReference>
<gene>
    <name evidence="2" type="ORF">CDIOL_35210</name>
</gene>
<name>A0AAV3W308_9CLOT</name>
<evidence type="ECO:0000313" key="2">
    <source>
        <dbReference type="EMBL" id="GEA32598.1"/>
    </source>
</evidence>
<reference evidence="2 3" key="1">
    <citation type="submission" date="2019-06" db="EMBL/GenBank/DDBJ databases">
        <title>Draft genome sequence of Clostridium diolis DSM 15410.</title>
        <authorList>
            <person name="Kobayashi H."/>
            <person name="Tanizawa Y."/>
            <person name="Tohno M."/>
        </authorList>
    </citation>
    <scope>NUCLEOTIDE SEQUENCE [LARGE SCALE GENOMIC DNA]</scope>
    <source>
        <strain evidence="2 3">DSM 15410</strain>
    </source>
</reference>
<evidence type="ECO:0000313" key="3">
    <source>
        <dbReference type="Proteomes" id="UP000325212"/>
    </source>
</evidence>
<organism evidence="2 3">
    <name type="scientific">Clostridium diolis</name>
    <dbReference type="NCBI Taxonomy" id="223919"/>
    <lineage>
        <taxon>Bacteria</taxon>
        <taxon>Bacillati</taxon>
        <taxon>Bacillota</taxon>
        <taxon>Clostridia</taxon>
        <taxon>Eubacteriales</taxon>
        <taxon>Clostridiaceae</taxon>
        <taxon>Clostridium</taxon>
    </lineage>
</organism>
<accession>A0AAV3W308</accession>
<proteinExistence type="predicted"/>
<keyword evidence="3" id="KW-1185">Reference proteome</keyword>
<dbReference type="EMBL" id="BJLA01000014">
    <property type="protein sequence ID" value="GEA32598.1"/>
    <property type="molecule type" value="Genomic_DNA"/>
</dbReference>
<dbReference type="SMART" id="SM00028">
    <property type="entry name" value="TPR"/>
    <property type="match status" value="4"/>
</dbReference>